<keyword evidence="1" id="KW-1133">Transmembrane helix</keyword>
<keyword evidence="1" id="KW-0812">Transmembrane</keyword>
<evidence type="ECO:0000313" key="3">
    <source>
        <dbReference type="Proteomes" id="UP000237846"/>
    </source>
</evidence>
<dbReference type="Proteomes" id="UP000237846">
    <property type="component" value="Unassembled WGS sequence"/>
</dbReference>
<sequence>MSEERSRARSRGGGFNCLVVAIAAVTVVVGMLVGAGYFVLDRMSGPVVGSGCRVALDGAEIELSVEQAANAATIAGVAFERGLPKKAVVIAFATVFQESDFMNLPGGDRDSVGLFQQRPSMGWGEVEQLLDPVFAAGAFYDGLVEVPGYQDLPVHEAAQAVQRSADGFAYDQHEDEARILAAAFTGEVPGAVYCWYPDAEARPPAVEAADEELRRVYGVSADASDGGAPTGDRGWSMAAWAVAHAQHFGLGSVTQDDRVWTAEQGAEGWTTVEEAAPALRFDAAG</sequence>
<feature type="transmembrane region" description="Helical" evidence="1">
    <location>
        <begin position="12"/>
        <end position="40"/>
    </location>
</feature>
<comment type="caution">
    <text evidence="2">The sequence shown here is derived from an EMBL/GenBank/DDBJ whole genome shotgun (WGS) entry which is preliminary data.</text>
</comment>
<protein>
    <submittedName>
        <fullName evidence="2">Uncharacterized protein</fullName>
    </submittedName>
</protein>
<organism evidence="2 3">
    <name type="scientific">Allonocardiopsis opalescens</name>
    <dbReference type="NCBI Taxonomy" id="1144618"/>
    <lineage>
        <taxon>Bacteria</taxon>
        <taxon>Bacillati</taxon>
        <taxon>Actinomycetota</taxon>
        <taxon>Actinomycetes</taxon>
        <taxon>Streptosporangiales</taxon>
        <taxon>Allonocardiopsis</taxon>
    </lineage>
</organism>
<proteinExistence type="predicted"/>
<evidence type="ECO:0000256" key="1">
    <source>
        <dbReference type="SAM" id="Phobius"/>
    </source>
</evidence>
<evidence type="ECO:0000313" key="2">
    <source>
        <dbReference type="EMBL" id="PRY01963.1"/>
    </source>
</evidence>
<keyword evidence="3" id="KW-1185">Reference proteome</keyword>
<accession>A0A2T0QDP2</accession>
<dbReference type="EMBL" id="PVZC01000001">
    <property type="protein sequence ID" value="PRY01963.1"/>
    <property type="molecule type" value="Genomic_DNA"/>
</dbReference>
<keyword evidence="1" id="KW-0472">Membrane</keyword>
<dbReference type="AlphaFoldDB" id="A0A2T0QDP2"/>
<name>A0A2T0QDP2_9ACTN</name>
<gene>
    <name evidence="2" type="ORF">CLV72_101561</name>
</gene>
<reference evidence="2 3" key="1">
    <citation type="submission" date="2018-03" db="EMBL/GenBank/DDBJ databases">
        <title>Genomic Encyclopedia of Archaeal and Bacterial Type Strains, Phase II (KMG-II): from individual species to whole genera.</title>
        <authorList>
            <person name="Goeker M."/>
        </authorList>
    </citation>
    <scope>NUCLEOTIDE SEQUENCE [LARGE SCALE GENOMIC DNA]</scope>
    <source>
        <strain evidence="2 3">DSM 45601</strain>
    </source>
</reference>